<dbReference type="CDD" id="cd00082">
    <property type="entry name" value="HisKA"/>
    <property type="match status" value="1"/>
</dbReference>
<proteinExistence type="predicted"/>
<evidence type="ECO:0000259" key="14">
    <source>
        <dbReference type="PROSITE" id="PS50109"/>
    </source>
</evidence>
<keyword evidence="8 16" id="KW-0418">Kinase</keyword>
<dbReference type="CDD" id="cd06225">
    <property type="entry name" value="HAMP"/>
    <property type="match status" value="1"/>
</dbReference>
<evidence type="ECO:0000256" key="2">
    <source>
        <dbReference type="ARBA" id="ARBA00001968"/>
    </source>
</evidence>
<feature type="compositionally biased region" description="Basic and acidic residues" evidence="12">
    <location>
        <begin position="12"/>
        <end position="23"/>
    </location>
</feature>
<dbReference type="SMART" id="SM00388">
    <property type="entry name" value="HisKA"/>
    <property type="match status" value="1"/>
</dbReference>
<evidence type="ECO:0000256" key="12">
    <source>
        <dbReference type="SAM" id="MobiDB-lite"/>
    </source>
</evidence>
<dbReference type="Proteomes" id="UP000297447">
    <property type="component" value="Unassembled WGS sequence"/>
</dbReference>
<evidence type="ECO:0000256" key="4">
    <source>
        <dbReference type="ARBA" id="ARBA00012438"/>
    </source>
</evidence>
<evidence type="ECO:0000256" key="7">
    <source>
        <dbReference type="ARBA" id="ARBA00022692"/>
    </source>
</evidence>
<dbReference type="Pfam" id="PF00512">
    <property type="entry name" value="HisKA"/>
    <property type="match status" value="1"/>
</dbReference>
<evidence type="ECO:0000256" key="8">
    <source>
        <dbReference type="ARBA" id="ARBA00022777"/>
    </source>
</evidence>
<gene>
    <name evidence="16" type="ORF">E3T55_03675</name>
</gene>
<dbReference type="InterPro" id="IPR036097">
    <property type="entry name" value="HisK_dim/P_sf"/>
</dbReference>
<evidence type="ECO:0000256" key="10">
    <source>
        <dbReference type="ARBA" id="ARBA00023012"/>
    </source>
</evidence>
<comment type="cofactor">
    <cofactor evidence="2">
        <name>a divalent metal cation</name>
        <dbReference type="ChEBI" id="CHEBI:60240"/>
    </cofactor>
</comment>
<dbReference type="Gene3D" id="3.30.565.10">
    <property type="entry name" value="Histidine kinase-like ATPase, C-terminal domain"/>
    <property type="match status" value="1"/>
</dbReference>
<evidence type="ECO:0000256" key="3">
    <source>
        <dbReference type="ARBA" id="ARBA00004236"/>
    </source>
</evidence>
<evidence type="ECO:0000256" key="13">
    <source>
        <dbReference type="SAM" id="Phobius"/>
    </source>
</evidence>
<dbReference type="Pfam" id="PF00672">
    <property type="entry name" value="HAMP"/>
    <property type="match status" value="1"/>
</dbReference>
<dbReference type="GO" id="GO:0000155">
    <property type="term" value="F:phosphorelay sensor kinase activity"/>
    <property type="evidence" value="ECO:0007669"/>
    <property type="project" value="InterPro"/>
</dbReference>
<feature type="domain" description="HAMP" evidence="15">
    <location>
        <begin position="256"/>
        <end position="318"/>
    </location>
</feature>
<dbReference type="Gene3D" id="1.10.287.130">
    <property type="match status" value="1"/>
</dbReference>
<dbReference type="PANTHER" id="PTHR45436:SF5">
    <property type="entry name" value="SENSOR HISTIDINE KINASE TRCS"/>
    <property type="match status" value="1"/>
</dbReference>
<dbReference type="Pfam" id="PF02518">
    <property type="entry name" value="HATPase_c"/>
    <property type="match status" value="1"/>
</dbReference>
<dbReference type="Gene3D" id="6.10.340.10">
    <property type="match status" value="1"/>
</dbReference>
<evidence type="ECO:0000256" key="1">
    <source>
        <dbReference type="ARBA" id="ARBA00000085"/>
    </source>
</evidence>
<dbReference type="OrthoDB" id="9786919at2"/>
<protein>
    <recommendedName>
        <fullName evidence="4">histidine kinase</fullName>
        <ecNumber evidence="4">2.7.13.3</ecNumber>
    </recommendedName>
</protein>
<dbReference type="GO" id="GO:0005886">
    <property type="term" value="C:plasma membrane"/>
    <property type="evidence" value="ECO:0007669"/>
    <property type="project" value="UniProtKB-SubCell"/>
</dbReference>
<evidence type="ECO:0000313" key="16">
    <source>
        <dbReference type="EMBL" id="TFD54623.1"/>
    </source>
</evidence>
<keyword evidence="7 13" id="KW-0812">Transmembrane</keyword>
<dbReference type="InterPro" id="IPR036890">
    <property type="entry name" value="HATPase_C_sf"/>
</dbReference>
<evidence type="ECO:0000256" key="11">
    <source>
        <dbReference type="ARBA" id="ARBA00023136"/>
    </source>
</evidence>
<dbReference type="SMART" id="SM00304">
    <property type="entry name" value="HAMP"/>
    <property type="match status" value="1"/>
</dbReference>
<dbReference type="AlphaFoldDB" id="A0A4R9A9F9"/>
<dbReference type="FunFam" id="1.10.287.130:FF:000001">
    <property type="entry name" value="Two-component sensor histidine kinase"/>
    <property type="match status" value="1"/>
</dbReference>
<evidence type="ECO:0000313" key="17">
    <source>
        <dbReference type="Proteomes" id="UP000297447"/>
    </source>
</evidence>
<dbReference type="SMART" id="SM00387">
    <property type="entry name" value="HATPase_c"/>
    <property type="match status" value="1"/>
</dbReference>
<dbReference type="InterPro" id="IPR003594">
    <property type="entry name" value="HATPase_dom"/>
</dbReference>
<dbReference type="PRINTS" id="PR00344">
    <property type="entry name" value="BCTRLSENSOR"/>
</dbReference>
<keyword evidence="6" id="KW-0808">Transferase</keyword>
<dbReference type="EMBL" id="SOHE01000016">
    <property type="protein sequence ID" value="TFD54623.1"/>
    <property type="molecule type" value="Genomic_DNA"/>
</dbReference>
<reference evidence="16 17" key="1">
    <citation type="submission" date="2019-03" db="EMBL/GenBank/DDBJ databases">
        <title>Genomics of glacier-inhabiting Cryobacterium strains.</title>
        <authorList>
            <person name="Liu Q."/>
            <person name="Xin Y.-H."/>
        </authorList>
    </citation>
    <scope>NUCLEOTIDE SEQUENCE [LARGE SCALE GENOMIC DNA]</scope>
    <source>
        <strain evidence="16 17">Hh14</strain>
    </source>
</reference>
<comment type="caution">
    <text evidence="16">The sequence shown here is derived from an EMBL/GenBank/DDBJ whole genome shotgun (WGS) entry which is preliminary data.</text>
</comment>
<dbReference type="GO" id="GO:0005509">
    <property type="term" value="F:calcium ion binding"/>
    <property type="evidence" value="ECO:0007669"/>
    <property type="project" value="UniProtKB-ARBA"/>
</dbReference>
<dbReference type="InterPro" id="IPR005467">
    <property type="entry name" value="His_kinase_dom"/>
</dbReference>
<organism evidence="16 17">
    <name type="scientific">Cryobacterium frigoriphilum</name>
    <dbReference type="NCBI Taxonomy" id="1259150"/>
    <lineage>
        <taxon>Bacteria</taxon>
        <taxon>Bacillati</taxon>
        <taxon>Actinomycetota</taxon>
        <taxon>Actinomycetes</taxon>
        <taxon>Micrococcales</taxon>
        <taxon>Microbacteriaceae</taxon>
        <taxon>Cryobacterium</taxon>
    </lineage>
</organism>
<dbReference type="InterPro" id="IPR003661">
    <property type="entry name" value="HisK_dim/P_dom"/>
</dbReference>
<dbReference type="EC" id="2.7.13.3" evidence="4"/>
<dbReference type="FunFam" id="3.30.565.10:FF:000006">
    <property type="entry name" value="Sensor histidine kinase WalK"/>
    <property type="match status" value="1"/>
</dbReference>
<evidence type="ECO:0000256" key="5">
    <source>
        <dbReference type="ARBA" id="ARBA00022553"/>
    </source>
</evidence>
<feature type="domain" description="Histidine kinase" evidence="14">
    <location>
        <begin position="333"/>
        <end position="550"/>
    </location>
</feature>
<evidence type="ECO:0000256" key="6">
    <source>
        <dbReference type="ARBA" id="ARBA00022679"/>
    </source>
</evidence>
<keyword evidence="17" id="KW-1185">Reference proteome</keyword>
<dbReference type="InterPro" id="IPR050428">
    <property type="entry name" value="TCS_sensor_his_kinase"/>
</dbReference>
<dbReference type="CDD" id="cd00075">
    <property type="entry name" value="HATPase"/>
    <property type="match status" value="1"/>
</dbReference>
<keyword evidence="11 13" id="KW-0472">Membrane</keyword>
<evidence type="ECO:0000256" key="9">
    <source>
        <dbReference type="ARBA" id="ARBA00022989"/>
    </source>
</evidence>
<comment type="catalytic activity">
    <reaction evidence="1">
        <text>ATP + protein L-histidine = ADP + protein N-phospho-L-histidine.</text>
        <dbReference type="EC" id="2.7.13.3"/>
    </reaction>
</comment>
<keyword evidence="5" id="KW-0597">Phosphoprotein</keyword>
<keyword evidence="9 13" id="KW-1133">Transmembrane helix</keyword>
<dbReference type="PROSITE" id="PS50885">
    <property type="entry name" value="HAMP"/>
    <property type="match status" value="1"/>
</dbReference>
<dbReference type="SUPFAM" id="SSF47384">
    <property type="entry name" value="Homodimeric domain of signal transducing histidine kinase"/>
    <property type="match status" value="1"/>
</dbReference>
<dbReference type="SUPFAM" id="SSF55874">
    <property type="entry name" value="ATPase domain of HSP90 chaperone/DNA topoisomerase II/histidine kinase"/>
    <property type="match status" value="1"/>
</dbReference>
<keyword evidence="10" id="KW-0902">Two-component regulatory system</keyword>
<dbReference type="PROSITE" id="PS50109">
    <property type="entry name" value="HIS_KIN"/>
    <property type="match status" value="1"/>
</dbReference>
<feature type="region of interest" description="Disordered" evidence="12">
    <location>
        <begin position="9"/>
        <end position="35"/>
    </location>
</feature>
<dbReference type="InterPro" id="IPR004358">
    <property type="entry name" value="Sig_transdc_His_kin-like_C"/>
</dbReference>
<sequence>MRRRNLYLLPAQEDRRRPRPHDPHRARRRVHAQDRAVTTTSAVITASAVTAASAAPRPHPARAPWTLRRRLVLAVVGLLALVSIVIGLISVAILRANLLTGLDSQLRSAADRSGAAVGDGDDRGDSLPGFFGTPTADNILNGPAQPPGLLALVFDGTTITTGYTNDETGEIESLSAAQVAELAEHVRVSTPMTVDLRGSLGHYRVIAETSRSGVVYLVGLPLATVDGTAAQLAAIIGSVSLGGLIGAAAVAAWIVRLALRPLQRVTETAARVSRLPLDRGEVSLVDRVPAADTDPRTEVGRVGAALNRMLDHVDLALETRQASERKVRQFVADASHELRTPLASIRGYSELTRRSGQQLPPDALHALGRIESESIRMTGLVEDLLLLARLDEGRELEQKPVDLTMLLVDAVSDAHAAGRDHVWNLDLPDEPVEALGDAPRLHQVVANLLANARVHTDPGTTVEVALAAEATDAGPRAVITITDNGPGIQENLQQTLFERFARGDSSRFRGTGSTGLGLAIVQAVVTAHHGEVTVESEPGRTRFRVSLPLA</sequence>
<name>A0A4R9A9F9_9MICO</name>
<comment type="subcellular location">
    <subcellularLocation>
        <location evidence="3">Cell membrane</location>
    </subcellularLocation>
</comment>
<accession>A0A4R9A9F9</accession>
<dbReference type="InterPro" id="IPR003660">
    <property type="entry name" value="HAMP_dom"/>
</dbReference>
<feature type="transmembrane region" description="Helical" evidence="13">
    <location>
        <begin position="71"/>
        <end position="94"/>
    </location>
</feature>
<evidence type="ECO:0000259" key="15">
    <source>
        <dbReference type="PROSITE" id="PS50885"/>
    </source>
</evidence>
<dbReference type="PANTHER" id="PTHR45436">
    <property type="entry name" value="SENSOR HISTIDINE KINASE YKOH"/>
    <property type="match status" value="1"/>
</dbReference>